<keyword evidence="6" id="KW-0131">Cell cycle</keyword>
<dbReference type="PANTHER" id="PTHR24220:SF470">
    <property type="entry name" value="CELL DIVISION ATP-BINDING PROTEIN FTSE"/>
    <property type="match status" value="1"/>
</dbReference>
<keyword evidence="6" id="KW-0132">Cell division</keyword>
<dbReference type="PROSITE" id="PS00211">
    <property type="entry name" value="ABC_TRANSPORTER_1"/>
    <property type="match status" value="1"/>
</dbReference>
<dbReference type="GO" id="GO:0005886">
    <property type="term" value="C:plasma membrane"/>
    <property type="evidence" value="ECO:0007669"/>
    <property type="project" value="TreeGrafter"/>
</dbReference>
<keyword evidence="4 6" id="KW-0067">ATP-binding</keyword>
<evidence type="ECO:0000256" key="2">
    <source>
        <dbReference type="ARBA" id="ARBA00022448"/>
    </source>
</evidence>
<gene>
    <name evidence="6" type="ORF">UX78_C0001G0061</name>
</gene>
<protein>
    <submittedName>
        <fullName evidence="6">Cell division ATP-binding protein</fullName>
    </submittedName>
</protein>
<evidence type="ECO:0000313" key="6">
    <source>
        <dbReference type="EMBL" id="KKU57008.1"/>
    </source>
</evidence>
<keyword evidence="3" id="KW-0547">Nucleotide-binding</keyword>
<dbReference type="SUPFAM" id="SSF52540">
    <property type="entry name" value="P-loop containing nucleoside triphosphate hydrolases"/>
    <property type="match status" value="1"/>
</dbReference>
<evidence type="ECO:0000313" key="7">
    <source>
        <dbReference type="Proteomes" id="UP000034607"/>
    </source>
</evidence>
<dbReference type="InterPro" id="IPR003593">
    <property type="entry name" value="AAA+_ATPase"/>
</dbReference>
<sequence length="226" mass="24954">MVTARSLTKKFGKIVALQEVDFTVEPGEFVFLTGASGSGKTTVFRLILRDLKPTSGELIVDGHKISQLLSRDLAHYRRHLGPVFQDFKLLPERSVWENVALPLEVRQVKPDDIFASVKIALEMVGLTNRSHLFPSQLSGGELQRVAIARAVVGKPKLLLADEPTGNLDPKTGRGIVSLLKDIHSELKTTVIMATHNADIVNHFSQRVITLESGRVVKDTPKGKYDQ</sequence>
<dbReference type="Gene3D" id="3.40.50.300">
    <property type="entry name" value="P-loop containing nucleotide triphosphate hydrolases"/>
    <property type="match status" value="1"/>
</dbReference>
<dbReference type="AlphaFoldDB" id="A0A0G1TS51"/>
<dbReference type="PROSITE" id="PS50893">
    <property type="entry name" value="ABC_TRANSPORTER_2"/>
    <property type="match status" value="1"/>
</dbReference>
<accession>A0A0G1TS51</accession>
<dbReference type="InterPro" id="IPR003439">
    <property type="entry name" value="ABC_transporter-like_ATP-bd"/>
</dbReference>
<evidence type="ECO:0000256" key="1">
    <source>
        <dbReference type="ARBA" id="ARBA00005417"/>
    </source>
</evidence>
<comment type="similarity">
    <text evidence="1">Belongs to the ABC transporter superfamily.</text>
</comment>
<dbReference type="FunFam" id="3.40.50.300:FF:000056">
    <property type="entry name" value="Cell division ATP-binding protein FtsE"/>
    <property type="match status" value="1"/>
</dbReference>
<dbReference type="InterPro" id="IPR027417">
    <property type="entry name" value="P-loop_NTPase"/>
</dbReference>
<dbReference type="Pfam" id="PF00005">
    <property type="entry name" value="ABC_tran"/>
    <property type="match status" value="1"/>
</dbReference>
<dbReference type="EMBL" id="LCNM01000001">
    <property type="protein sequence ID" value="KKU57008.1"/>
    <property type="molecule type" value="Genomic_DNA"/>
</dbReference>
<keyword evidence="2" id="KW-0813">Transport</keyword>
<organism evidence="6 7">
    <name type="scientific">Candidatus Amesbacteria bacterium GW2011_GWA2_47_11</name>
    <dbReference type="NCBI Taxonomy" id="1618357"/>
    <lineage>
        <taxon>Bacteria</taxon>
        <taxon>Candidatus Amesiibacteriota</taxon>
    </lineage>
</organism>
<evidence type="ECO:0000256" key="4">
    <source>
        <dbReference type="ARBA" id="ARBA00022840"/>
    </source>
</evidence>
<dbReference type="SMART" id="SM00382">
    <property type="entry name" value="AAA"/>
    <property type="match status" value="1"/>
</dbReference>
<dbReference type="InterPro" id="IPR017911">
    <property type="entry name" value="MacB-like_ATP-bd"/>
</dbReference>
<evidence type="ECO:0000256" key="3">
    <source>
        <dbReference type="ARBA" id="ARBA00022741"/>
    </source>
</evidence>
<evidence type="ECO:0000259" key="5">
    <source>
        <dbReference type="PROSITE" id="PS50893"/>
    </source>
</evidence>
<reference evidence="6 7" key="1">
    <citation type="journal article" date="2015" name="Nature">
        <title>rRNA introns, odd ribosomes, and small enigmatic genomes across a large radiation of phyla.</title>
        <authorList>
            <person name="Brown C.T."/>
            <person name="Hug L.A."/>
            <person name="Thomas B.C."/>
            <person name="Sharon I."/>
            <person name="Castelle C.J."/>
            <person name="Singh A."/>
            <person name="Wilkins M.J."/>
            <person name="Williams K.H."/>
            <person name="Banfield J.F."/>
        </authorList>
    </citation>
    <scope>NUCLEOTIDE SEQUENCE [LARGE SCALE GENOMIC DNA]</scope>
</reference>
<dbReference type="GO" id="GO:0051301">
    <property type="term" value="P:cell division"/>
    <property type="evidence" value="ECO:0007669"/>
    <property type="project" value="UniProtKB-KW"/>
</dbReference>
<proteinExistence type="inferred from homology"/>
<dbReference type="GO" id="GO:0005524">
    <property type="term" value="F:ATP binding"/>
    <property type="evidence" value="ECO:0007669"/>
    <property type="project" value="UniProtKB-KW"/>
</dbReference>
<feature type="domain" description="ABC transporter" evidence="5">
    <location>
        <begin position="2"/>
        <end position="226"/>
    </location>
</feature>
<dbReference type="Proteomes" id="UP000034607">
    <property type="component" value="Unassembled WGS sequence"/>
</dbReference>
<dbReference type="PATRIC" id="fig|1618357.3.peg.66"/>
<name>A0A0G1TS51_9BACT</name>
<dbReference type="GO" id="GO:0016887">
    <property type="term" value="F:ATP hydrolysis activity"/>
    <property type="evidence" value="ECO:0007669"/>
    <property type="project" value="InterPro"/>
</dbReference>
<comment type="caution">
    <text evidence="6">The sequence shown here is derived from an EMBL/GenBank/DDBJ whole genome shotgun (WGS) entry which is preliminary data.</text>
</comment>
<dbReference type="InterPro" id="IPR017871">
    <property type="entry name" value="ABC_transporter-like_CS"/>
</dbReference>
<dbReference type="GO" id="GO:0022857">
    <property type="term" value="F:transmembrane transporter activity"/>
    <property type="evidence" value="ECO:0007669"/>
    <property type="project" value="TreeGrafter"/>
</dbReference>
<dbReference type="InterPro" id="IPR015854">
    <property type="entry name" value="ABC_transpr_LolD-like"/>
</dbReference>
<dbReference type="CDD" id="cd03255">
    <property type="entry name" value="ABC_MJ0796_LolCDE_FtsE"/>
    <property type="match status" value="1"/>
</dbReference>
<dbReference type="PANTHER" id="PTHR24220">
    <property type="entry name" value="IMPORT ATP-BINDING PROTEIN"/>
    <property type="match status" value="1"/>
</dbReference>